<reference evidence="2 3" key="1">
    <citation type="submission" date="2015-01" db="EMBL/GenBank/DDBJ databases">
        <title>The Genome Sequence of Exophiala sideris CBS121828.</title>
        <authorList>
            <consortium name="The Broad Institute Genomics Platform"/>
            <person name="Cuomo C."/>
            <person name="de Hoog S."/>
            <person name="Gorbushina A."/>
            <person name="Stielow B."/>
            <person name="Teixiera M."/>
            <person name="Abouelleil A."/>
            <person name="Chapman S.B."/>
            <person name="Priest M."/>
            <person name="Young S.K."/>
            <person name="Wortman J."/>
            <person name="Nusbaum C."/>
            <person name="Birren B."/>
        </authorList>
    </citation>
    <scope>NUCLEOTIDE SEQUENCE [LARGE SCALE GENOMIC DNA]</scope>
    <source>
        <strain evidence="2 3">CBS 121828</strain>
    </source>
</reference>
<accession>A0A0D1W6D1</accession>
<feature type="compositionally biased region" description="Polar residues" evidence="1">
    <location>
        <begin position="82"/>
        <end position="105"/>
    </location>
</feature>
<gene>
    <name evidence="2" type="ORF">PV11_00026</name>
</gene>
<protein>
    <submittedName>
        <fullName evidence="2">Uncharacterized protein</fullName>
    </submittedName>
</protein>
<feature type="region of interest" description="Disordered" evidence="1">
    <location>
        <begin position="1"/>
        <end position="21"/>
    </location>
</feature>
<feature type="region of interest" description="Disordered" evidence="1">
    <location>
        <begin position="58"/>
        <end position="105"/>
    </location>
</feature>
<dbReference type="Proteomes" id="UP000053599">
    <property type="component" value="Unassembled WGS sequence"/>
</dbReference>
<dbReference type="EMBL" id="KN846951">
    <property type="protein sequence ID" value="KIV84235.1"/>
    <property type="molecule type" value="Genomic_DNA"/>
</dbReference>
<evidence type="ECO:0000313" key="2">
    <source>
        <dbReference type="EMBL" id="KIV84235.1"/>
    </source>
</evidence>
<dbReference type="HOGENOM" id="CLU_2236612_0_0_1"/>
<dbReference type="AlphaFoldDB" id="A0A0D1W6D1"/>
<organism evidence="2 3">
    <name type="scientific">Exophiala sideris</name>
    <dbReference type="NCBI Taxonomy" id="1016849"/>
    <lineage>
        <taxon>Eukaryota</taxon>
        <taxon>Fungi</taxon>
        <taxon>Dikarya</taxon>
        <taxon>Ascomycota</taxon>
        <taxon>Pezizomycotina</taxon>
        <taxon>Eurotiomycetes</taxon>
        <taxon>Chaetothyriomycetidae</taxon>
        <taxon>Chaetothyriales</taxon>
        <taxon>Herpotrichiellaceae</taxon>
        <taxon>Exophiala</taxon>
    </lineage>
</organism>
<evidence type="ECO:0000313" key="3">
    <source>
        <dbReference type="Proteomes" id="UP000053599"/>
    </source>
</evidence>
<sequence>MTLMERETPPNSSQQNLEDLVGTVEKPPMKSEEAQSISGYPDFMHTLGPEMLEELGFLTGDAGTPQKPPTLAEESTRDGNQYHETPSTQDNAESTSQTEQLKVGR</sequence>
<proteinExistence type="predicted"/>
<feature type="region of interest" description="Disordered" evidence="1">
    <location>
        <begin position="26"/>
        <end position="45"/>
    </location>
</feature>
<name>A0A0D1W6D1_9EURO</name>
<evidence type="ECO:0000256" key="1">
    <source>
        <dbReference type="SAM" id="MobiDB-lite"/>
    </source>
</evidence>